<reference evidence="1 2" key="2">
    <citation type="submission" date="2021-10" db="EMBL/GenBank/DDBJ databases">
        <authorList>
            <person name="Piombo E."/>
        </authorList>
    </citation>
    <scope>NUCLEOTIDE SEQUENCE [LARGE SCALE GENOMIC DNA]</scope>
</reference>
<dbReference type="EMBL" id="CABFNO020001467">
    <property type="protein sequence ID" value="CAG9989734.1"/>
    <property type="molecule type" value="Genomic_DNA"/>
</dbReference>
<evidence type="ECO:0000313" key="2">
    <source>
        <dbReference type="Proteomes" id="UP000754883"/>
    </source>
</evidence>
<dbReference type="OrthoDB" id="5106446at2759"/>
<proteinExistence type="predicted"/>
<gene>
    <name evidence="1" type="ORF">CBYS24578_00005382</name>
</gene>
<dbReference type="AlphaFoldDB" id="A0A9N9UJK1"/>
<comment type="caution">
    <text evidence="1">The sequence shown here is derived from an EMBL/GenBank/DDBJ whole genome shotgun (WGS) entry which is preliminary data.</text>
</comment>
<accession>A0A9N9UJK1</accession>
<sequence length="104" mass="11550">MMTIASPVTETTNTTKDEAIKVYTIAALKFQGKRPLRAARWQSTLSLPALCVENPATAQPKMVYYLGSVELYKGEANLPHLTKNLLHQWVNCGKSRADMVPEAM</sequence>
<keyword evidence="2" id="KW-1185">Reference proteome</keyword>
<reference evidence="2" key="1">
    <citation type="submission" date="2019-06" db="EMBL/GenBank/DDBJ databases">
        <authorList>
            <person name="Broberg M."/>
        </authorList>
    </citation>
    <scope>NUCLEOTIDE SEQUENCE [LARGE SCALE GENOMIC DNA]</scope>
</reference>
<protein>
    <submittedName>
        <fullName evidence="1">Uncharacterized protein</fullName>
    </submittedName>
</protein>
<name>A0A9N9UJK1_9HYPO</name>
<organism evidence="1 2">
    <name type="scientific">Clonostachys byssicola</name>
    <dbReference type="NCBI Taxonomy" id="160290"/>
    <lineage>
        <taxon>Eukaryota</taxon>
        <taxon>Fungi</taxon>
        <taxon>Dikarya</taxon>
        <taxon>Ascomycota</taxon>
        <taxon>Pezizomycotina</taxon>
        <taxon>Sordariomycetes</taxon>
        <taxon>Hypocreomycetidae</taxon>
        <taxon>Hypocreales</taxon>
        <taxon>Bionectriaceae</taxon>
        <taxon>Clonostachys</taxon>
    </lineage>
</organism>
<evidence type="ECO:0000313" key="1">
    <source>
        <dbReference type="EMBL" id="CAG9989734.1"/>
    </source>
</evidence>
<dbReference type="Proteomes" id="UP000754883">
    <property type="component" value="Unassembled WGS sequence"/>
</dbReference>